<dbReference type="EMBL" id="JAENGY010001092">
    <property type="protein sequence ID" value="KAG6952638.1"/>
    <property type="molecule type" value="Genomic_DNA"/>
</dbReference>
<evidence type="ECO:0008006" key="3">
    <source>
        <dbReference type="Google" id="ProtNLM"/>
    </source>
</evidence>
<dbReference type="AlphaFoldDB" id="A0A8J5J1Y5"/>
<comment type="caution">
    <text evidence="1">The sequence shown here is derived from an EMBL/GenBank/DDBJ whole genome shotgun (WGS) entry which is preliminary data.</text>
</comment>
<reference evidence="1" key="1">
    <citation type="submission" date="2021-01" db="EMBL/GenBank/DDBJ databases">
        <title>Phytophthora aleatoria, a newly-described species from Pinus radiata is distinct from Phytophthora cactorum isolates based on comparative genomics.</title>
        <authorList>
            <person name="Mcdougal R."/>
            <person name="Panda P."/>
            <person name="Williams N."/>
            <person name="Studholme D.J."/>
        </authorList>
    </citation>
    <scope>NUCLEOTIDE SEQUENCE</scope>
    <source>
        <strain evidence="1">NZFS 4037</strain>
    </source>
</reference>
<evidence type="ECO:0000313" key="1">
    <source>
        <dbReference type="EMBL" id="KAG6952638.1"/>
    </source>
</evidence>
<proteinExistence type="predicted"/>
<gene>
    <name evidence="1" type="ORF">JG688_00013183</name>
</gene>
<accession>A0A8J5J1Y5</accession>
<dbReference type="Proteomes" id="UP000709295">
    <property type="component" value="Unassembled WGS sequence"/>
</dbReference>
<sequence>MNPRFPKSVGFSFSSNTKEKQSAYDAHFSICLVNFRTQATTHSNNALQAAIFFGAFVSALVTSIDAGSVEFTSYFEGDDCSGTPHFIYEKTLNDCKVEGCIMTTIGGVVYSSKVDCYENDRVGTATIYADADAPYVLLEHYSPPTGCENWVNGLAFYADGQCRVLPEVASYTAAIAAVNANSSLELQLFNDAECTDAVSDMSVSSTDVEYTCFVGYSESYGLVYYTTASDSESEECSESGSNSF</sequence>
<evidence type="ECO:0000313" key="2">
    <source>
        <dbReference type="Proteomes" id="UP000709295"/>
    </source>
</evidence>
<protein>
    <recommendedName>
        <fullName evidence="3">TKL protein kinase</fullName>
    </recommendedName>
</protein>
<organism evidence="1 2">
    <name type="scientific">Phytophthora aleatoria</name>
    <dbReference type="NCBI Taxonomy" id="2496075"/>
    <lineage>
        <taxon>Eukaryota</taxon>
        <taxon>Sar</taxon>
        <taxon>Stramenopiles</taxon>
        <taxon>Oomycota</taxon>
        <taxon>Peronosporomycetes</taxon>
        <taxon>Peronosporales</taxon>
        <taxon>Peronosporaceae</taxon>
        <taxon>Phytophthora</taxon>
    </lineage>
</organism>
<name>A0A8J5J1Y5_9STRA</name>
<keyword evidence="2" id="KW-1185">Reference proteome</keyword>